<dbReference type="InterPro" id="IPR000515">
    <property type="entry name" value="MetI-like"/>
</dbReference>
<keyword evidence="5 7" id="KW-1133">Transmembrane helix</keyword>
<dbReference type="InterPro" id="IPR035906">
    <property type="entry name" value="MetI-like_sf"/>
</dbReference>
<keyword evidence="6 7" id="KW-0472">Membrane</keyword>
<dbReference type="Pfam" id="PF00528">
    <property type="entry name" value="BPD_transp_1"/>
    <property type="match status" value="1"/>
</dbReference>
<dbReference type="GO" id="GO:0005886">
    <property type="term" value="C:plasma membrane"/>
    <property type="evidence" value="ECO:0007669"/>
    <property type="project" value="UniProtKB-SubCell"/>
</dbReference>
<comment type="caution">
    <text evidence="9">The sequence shown here is derived from an EMBL/GenBank/DDBJ whole genome shotgun (WGS) entry which is preliminary data.</text>
</comment>
<evidence type="ECO:0000256" key="3">
    <source>
        <dbReference type="ARBA" id="ARBA00022475"/>
    </source>
</evidence>
<feature type="transmembrane region" description="Helical" evidence="7">
    <location>
        <begin position="273"/>
        <end position="298"/>
    </location>
</feature>
<dbReference type="Gene3D" id="1.10.3720.10">
    <property type="entry name" value="MetI-like"/>
    <property type="match status" value="1"/>
</dbReference>
<evidence type="ECO:0000313" key="10">
    <source>
        <dbReference type="Proteomes" id="UP001198200"/>
    </source>
</evidence>
<evidence type="ECO:0000259" key="8">
    <source>
        <dbReference type="PROSITE" id="PS50928"/>
    </source>
</evidence>
<evidence type="ECO:0000256" key="6">
    <source>
        <dbReference type="ARBA" id="ARBA00023136"/>
    </source>
</evidence>
<keyword evidence="3" id="KW-1003">Cell membrane</keyword>
<dbReference type="Proteomes" id="UP001198200">
    <property type="component" value="Unassembled WGS sequence"/>
</dbReference>
<proteinExistence type="inferred from homology"/>
<dbReference type="PANTHER" id="PTHR43163:SF6">
    <property type="entry name" value="DIPEPTIDE TRANSPORT SYSTEM PERMEASE PROTEIN DPPB-RELATED"/>
    <property type="match status" value="1"/>
</dbReference>
<evidence type="ECO:0000313" key="9">
    <source>
        <dbReference type="EMBL" id="MCC2220654.1"/>
    </source>
</evidence>
<dbReference type="EMBL" id="JAJEQN010000005">
    <property type="protein sequence ID" value="MCC2220654.1"/>
    <property type="molecule type" value="Genomic_DNA"/>
</dbReference>
<evidence type="ECO:0000256" key="4">
    <source>
        <dbReference type="ARBA" id="ARBA00022692"/>
    </source>
</evidence>
<gene>
    <name evidence="9" type="ORF">LKD48_03200</name>
</gene>
<evidence type="ECO:0000256" key="2">
    <source>
        <dbReference type="ARBA" id="ARBA00022448"/>
    </source>
</evidence>
<dbReference type="PANTHER" id="PTHR43163">
    <property type="entry name" value="DIPEPTIDE TRANSPORT SYSTEM PERMEASE PROTEIN DPPB-RELATED"/>
    <property type="match status" value="1"/>
</dbReference>
<feature type="domain" description="ABC transmembrane type-1" evidence="8">
    <location>
        <begin position="95"/>
        <end position="292"/>
    </location>
</feature>
<dbReference type="SUPFAM" id="SSF161098">
    <property type="entry name" value="MetI-like"/>
    <property type="match status" value="1"/>
</dbReference>
<accession>A0AAE3E2Q9</accession>
<dbReference type="PROSITE" id="PS50928">
    <property type="entry name" value="ABC_TM1"/>
    <property type="match status" value="1"/>
</dbReference>
<feature type="transmembrane region" description="Helical" evidence="7">
    <location>
        <begin position="227"/>
        <end position="253"/>
    </location>
</feature>
<evidence type="ECO:0000256" key="5">
    <source>
        <dbReference type="ARBA" id="ARBA00022989"/>
    </source>
</evidence>
<comment type="subcellular location">
    <subcellularLocation>
        <location evidence="1 7">Cell membrane</location>
        <topology evidence="1 7">Multi-pass membrane protein</topology>
    </subcellularLocation>
</comment>
<dbReference type="InterPro" id="IPR045621">
    <property type="entry name" value="BPD_transp_1_N"/>
</dbReference>
<feature type="transmembrane region" description="Helical" evidence="7">
    <location>
        <begin position="101"/>
        <end position="122"/>
    </location>
</feature>
<protein>
    <submittedName>
        <fullName evidence="9">ABC transporter permease</fullName>
    </submittedName>
</protein>
<sequence length="306" mass="33083">MAKYFGKRLVIGLITLFALATITFFLMHAIPGSPFAGETSKLPANVKEKLVEQYGLDKPVTEQYVRYLQNAVKGDFGTSLNRKGKAVSDIIMAGIPYTASLGLAAFCIALAIGILLGTISAFSKHQWVNNTVAFIATIGVSVPSFLLALLMMILFGVVLHCLPIVGLGTWRHYIMPATALALSPIAMISRLTKTSLTEVMKQDYMVLAKSKGTGQVMVIIRHALKNALVPVVTYAGPLLATLLTGSFVVETLFSVPGIGAEFVTSVSNRDYTMIMALTIFYGAFIIICNIVTDLITALMDPRIRLK</sequence>
<dbReference type="RefSeq" id="WP_308731172.1">
    <property type="nucleotide sequence ID" value="NZ_JAJEQN010000005.1"/>
</dbReference>
<evidence type="ECO:0000256" key="1">
    <source>
        <dbReference type="ARBA" id="ARBA00004651"/>
    </source>
</evidence>
<keyword evidence="2 7" id="KW-0813">Transport</keyword>
<reference evidence="9 10" key="1">
    <citation type="submission" date="2021-10" db="EMBL/GenBank/DDBJ databases">
        <title>Anaerobic single-cell dispensing facilitates the cultivation of human gut bacteria.</title>
        <authorList>
            <person name="Afrizal A."/>
        </authorList>
    </citation>
    <scope>NUCLEOTIDE SEQUENCE [LARGE SCALE GENOMIC DNA]</scope>
    <source>
        <strain evidence="9 10">CLA-AA-H224</strain>
    </source>
</reference>
<dbReference type="GO" id="GO:0055085">
    <property type="term" value="P:transmembrane transport"/>
    <property type="evidence" value="ECO:0007669"/>
    <property type="project" value="InterPro"/>
</dbReference>
<dbReference type="AlphaFoldDB" id="A0AAE3E2Q9"/>
<comment type="similarity">
    <text evidence="7">Belongs to the binding-protein-dependent transport system permease family.</text>
</comment>
<evidence type="ECO:0000256" key="7">
    <source>
        <dbReference type="RuleBase" id="RU363032"/>
    </source>
</evidence>
<keyword evidence="10" id="KW-1185">Reference proteome</keyword>
<organism evidence="9 10">
    <name type="scientific">Anthropogastromicrobium aceti</name>
    <dbReference type="NCBI Taxonomy" id="2981768"/>
    <lineage>
        <taxon>Bacteria</taxon>
        <taxon>Bacillati</taxon>
        <taxon>Bacillota</taxon>
        <taxon>Clostridia</taxon>
        <taxon>Lachnospirales</taxon>
        <taxon>Lachnospiraceae</taxon>
        <taxon>Anthropogastromicrobium</taxon>
    </lineage>
</organism>
<feature type="transmembrane region" description="Helical" evidence="7">
    <location>
        <begin position="134"/>
        <end position="167"/>
    </location>
</feature>
<dbReference type="CDD" id="cd06261">
    <property type="entry name" value="TM_PBP2"/>
    <property type="match status" value="1"/>
</dbReference>
<name>A0AAE3E2Q9_9FIRM</name>
<feature type="transmembrane region" description="Helical" evidence="7">
    <location>
        <begin position="173"/>
        <end position="192"/>
    </location>
</feature>
<keyword evidence="4 7" id="KW-0812">Transmembrane</keyword>
<feature type="transmembrane region" description="Helical" evidence="7">
    <location>
        <begin position="9"/>
        <end position="30"/>
    </location>
</feature>
<dbReference type="Pfam" id="PF19300">
    <property type="entry name" value="BPD_transp_1_N"/>
    <property type="match status" value="1"/>
</dbReference>